<proteinExistence type="predicted"/>
<protein>
    <submittedName>
        <fullName evidence="2">Uncharacterized protein</fullName>
    </submittedName>
</protein>
<dbReference type="Proteomes" id="UP000324222">
    <property type="component" value="Unassembled WGS sequence"/>
</dbReference>
<keyword evidence="3" id="KW-1185">Reference proteome</keyword>
<evidence type="ECO:0000313" key="2">
    <source>
        <dbReference type="EMBL" id="MPC34289.1"/>
    </source>
</evidence>
<feature type="region of interest" description="Disordered" evidence="1">
    <location>
        <begin position="81"/>
        <end position="147"/>
    </location>
</feature>
<gene>
    <name evidence="2" type="ORF">E2C01_027673</name>
</gene>
<dbReference type="EMBL" id="VSRR010003023">
    <property type="protein sequence ID" value="MPC34289.1"/>
    <property type="molecule type" value="Genomic_DNA"/>
</dbReference>
<name>A0A5B7EM94_PORTR</name>
<feature type="region of interest" description="Disordered" evidence="1">
    <location>
        <begin position="159"/>
        <end position="211"/>
    </location>
</feature>
<accession>A0A5B7EM94</accession>
<dbReference type="AlphaFoldDB" id="A0A5B7EM94"/>
<sequence length="389" mass="41376">MDAARCVSREGKLNKKTFPAAPRQSRWRGRWVVVAGSAVISLWLSREKGGEGRGFRAEAATQAVAVQVVAYPAYCARAPLGNADQEGLTPPDACPDRRESDPLDSGHSSGDEACCVGAGVQGGGEVEAPGRGSNSSESSGKYSFRGSVSSLGEERHALHARTEDCFADTPVFEDEEEEEDGDADTEDSLKPLHGLNRGRKVSRGSVSSERGSFSSVTSVSILKARLGRSSSLTVPDDKCSCPEPCSGRGPRTVSLRLPCSYRGPDTDTNLPTIYVDDSPRQRCRGRRSSLRRALSLLSLPSLLRGDTAAGPVQAAAPPKQHKPVQKILRQPRRRHNTVRGISGLAIDGGTSGSGGAACPNLQRAHTLYYPTAATMRHATTARRARSVAT</sequence>
<organism evidence="2 3">
    <name type="scientific">Portunus trituberculatus</name>
    <name type="common">Swimming crab</name>
    <name type="synonym">Neptunus trituberculatus</name>
    <dbReference type="NCBI Taxonomy" id="210409"/>
    <lineage>
        <taxon>Eukaryota</taxon>
        <taxon>Metazoa</taxon>
        <taxon>Ecdysozoa</taxon>
        <taxon>Arthropoda</taxon>
        <taxon>Crustacea</taxon>
        <taxon>Multicrustacea</taxon>
        <taxon>Malacostraca</taxon>
        <taxon>Eumalacostraca</taxon>
        <taxon>Eucarida</taxon>
        <taxon>Decapoda</taxon>
        <taxon>Pleocyemata</taxon>
        <taxon>Brachyura</taxon>
        <taxon>Eubrachyura</taxon>
        <taxon>Portunoidea</taxon>
        <taxon>Portunidae</taxon>
        <taxon>Portuninae</taxon>
        <taxon>Portunus</taxon>
    </lineage>
</organism>
<evidence type="ECO:0000256" key="1">
    <source>
        <dbReference type="SAM" id="MobiDB-lite"/>
    </source>
</evidence>
<feature type="compositionally biased region" description="Low complexity" evidence="1">
    <location>
        <begin position="126"/>
        <end position="143"/>
    </location>
</feature>
<feature type="compositionally biased region" description="Acidic residues" evidence="1">
    <location>
        <begin position="171"/>
        <end position="186"/>
    </location>
</feature>
<comment type="caution">
    <text evidence="2">The sequence shown here is derived from an EMBL/GenBank/DDBJ whole genome shotgun (WGS) entry which is preliminary data.</text>
</comment>
<evidence type="ECO:0000313" key="3">
    <source>
        <dbReference type="Proteomes" id="UP000324222"/>
    </source>
</evidence>
<reference evidence="2 3" key="1">
    <citation type="submission" date="2019-05" db="EMBL/GenBank/DDBJ databases">
        <title>Another draft genome of Portunus trituberculatus and its Hox gene families provides insights of decapod evolution.</title>
        <authorList>
            <person name="Jeong J.-H."/>
            <person name="Song I."/>
            <person name="Kim S."/>
            <person name="Choi T."/>
            <person name="Kim D."/>
            <person name="Ryu S."/>
            <person name="Kim W."/>
        </authorList>
    </citation>
    <scope>NUCLEOTIDE SEQUENCE [LARGE SCALE GENOMIC DNA]</scope>
    <source>
        <tissue evidence="2">Muscle</tissue>
    </source>
</reference>